<dbReference type="GO" id="GO:0003677">
    <property type="term" value="F:DNA binding"/>
    <property type="evidence" value="ECO:0007669"/>
    <property type="project" value="UniProtKB-KW"/>
</dbReference>
<organism evidence="6 7">
    <name type="scientific">Limnohabitans parvus II-B4</name>
    <dbReference type="NCBI Taxonomy" id="1293052"/>
    <lineage>
        <taxon>Bacteria</taxon>
        <taxon>Pseudomonadati</taxon>
        <taxon>Pseudomonadota</taxon>
        <taxon>Betaproteobacteria</taxon>
        <taxon>Burkholderiales</taxon>
        <taxon>Comamonadaceae</taxon>
        <taxon>Limnohabitans</taxon>
    </lineage>
</organism>
<protein>
    <submittedName>
        <fullName evidence="6">LysR family transcriptional regulator</fullName>
    </submittedName>
</protein>
<evidence type="ECO:0000259" key="5">
    <source>
        <dbReference type="PROSITE" id="PS50931"/>
    </source>
</evidence>
<dbReference type="Pfam" id="PF00126">
    <property type="entry name" value="HTH_1"/>
    <property type="match status" value="1"/>
</dbReference>
<dbReference type="InterPro" id="IPR000847">
    <property type="entry name" value="LysR_HTH_N"/>
</dbReference>
<evidence type="ECO:0000256" key="4">
    <source>
        <dbReference type="ARBA" id="ARBA00023163"/>
    </source>
</evidence>
<dbReference type="Gene3D" id="3.40.190.10">
    <property type="entry name" value="Periplasmic binding protein-like II"/>
    <property type="match status" value="2"/>
</dbReference>
<evidence type="ECO:0000313" key="7">
    <source>
        <dbReference type="Proteomes" id="UP000250790"/>
    </source>
</evidence>
<comment type="caution">
    <text evidence="6">The sequence shown here is derived from an EMBL/GenBank/DDBJ whole genome shotgun (WGS) entry which is preliminary data.</text>
</comment>
<accession>A0A315EER0</accession>
<dbReference type="SUPFAM" id="SSF53850">
    <property type="entry name" value="Periplasmic binding protein-like II"/>
    <property type="match status" value="1"/>
</dbReference>
<proteinExistence type="inferred from homology"/>
<reference evidence="6 7" key="1">
    <citation type="submission" date="2017-04" db="EMBL/GenBank/DDBJ databases">
        <title>Unexpected and diverse lifestyles within the genus Limnohabitans.</title>
        <authorList>
            <person name="Kasalicky V."/>
            <person name="Mehrshad M."/>
            <person name="Andrei S.-A."/>
            <person name="Salcher M."/>
            <person name="Kratochvilova H."/>
            <person name="Simek K."/>
            <person name="Ghai R."/>
        </authorList>
    </citation>
    <scope>NUCLEOTIDE SEQUENCE [LARGE SCALE GENOMIC DNA]</scope>
    <source>
        <strain evidence="6 7">II-B4</strain>
    </source>
</reference>
<keyword evidence="4" id="KW-0804">Transcription</keyword>
<dbReference type="Gene3D" id="1.10.10.10">
    <property type="entry name" value="Winged helix-like DNA-binding domain superfamily/Winged helix DNA-binding domain"/>
    <property type="match status" value="1"/>
</dbReference>
<evidence type="ECO:0000313" key="6">
    <source>
        <dbReference type="EMBL" id="PUE55629.1"/>
    </source>
</evidence>
<dbReference type="Proteomes" id="UP000250790">
    <property type="component" value="Unassembled WGS sequence"/>
</dbReference>
<dbReference type="EMBL" id="NESN01000001">
    <property type="protein sequence ID" value="PUE55629.1"/>
    <property type="molecule type" value="Genomic_DNA"/>
</dbReference>
<dbReference type="SUPFAM" id="SSF46785">
    <property type="entry name" value="Winged helix' DNA-binding domain"/>
    <property type="match status" value="1"/>
</dbReference>
<evidence type="ECO:0000256" key="2">
    <source>
        <dbReference type="ARBA" id="ARBA00023015"/>
    </source>
</evidence>
<dbReference type="InterPro" id="IPR036390">
    <property type="entry name" value="WH_DNA-bd_sf"/>
</dbReference>
<dbReference type="Pfam" id="PF03466">
    <property type="entry name" value="LysR_substrate"/>
    <property type="match status" value="1"/>
</dbReference>
<evidence type="ECO:0000256" key="1">
    <source>
        <dbReference type="ARBA" id="ARBA00009437"/>
    </source>
</evidence>
<sequence length="307" mass="33678">MAQPRYNLARFDFVSIRLAVLCAQTGSLTTAARQCNLVLPAASRRLKELEAATGCLLFERHSRGLAMTAAGRIFMRRGLALLQEMDGLVSELSDLQKGVARHVRLFAGTAAINQFLPPLMAEYTHLHPEVQIDLEEQVSEHVVQALREGRADVGVFVEGPDTDGLEVKDFRQDELVLILPKRHALVGKSALTFADALDESWVSLNPGAALLQQQQSAAMAAGRTLKLRMQVRSFDAVGHMVASGLGIALLPKLAALPIVRAMQLSWRPLKDEWAFRQLKVGIRKEADAGVTDFRDFLHTPSQNAKAA</sequence>
<dbReference type="PANTHER" id="PTHR30419:SF2">
    <property type="entry name" value="LYSR FAMILY TRANSCRIPTIONAL REGULATOR"/>
    <property type="match status" value="1"/>
</dbReference>
<dbReference type="InterPro" id="IPR050950">
    <property type="entry name" value="HTH-type_LysR_regulators"/>
</dbReference>
<comment type="similarity">
    <text evidence="1">Belongs to the LysR transcriptional regulatory family.</text>
</comment>
<dbReference type="PANTHER" id="PTHR30419">
    <property type="entry name" value="HTH-TYPE TRANSCRIPTIONAL REGULATOR YBHD"/>
    <property type="match status" value="1"/>
</dbReference>
<keyword evidence="7" id="KW-1185">Reference proteome</keyword>
<keyword evidence="2" id="KW-0805">Transcription regulation</keyword>
<gene>
    <name evidence="6" type="ORF">B9Z37_03540</name>
</gene>
<dbReference type="InterPro" id="IPR005119">
    <property type="entry name" value="LysR_subst-bd"/>
</dbReference>
<dbReference type="PROSITE" id="PS50931">
    <property type="entry name" value="HTH_LYSR"/>
    <property type="match status" value="1"/>
</dbReference>
<dbReference type="GO" id="GO:0005829">
    <property type="term" value="C:cytosol"/>
    <property type="evidence" value="ECO:0007669"/>
    <property type="project" value="TreeGrafter"/>
</dbReference>
<feature type="domain" description="HTH lysR-type" evidence="5">
    <location>
        <begin position="23"/>
        <end position="68"/>
    </location>
</feature>
<keyword evidence="3" id="KW-0238">DNA-binding</keyword>
<dbReference type="InterPro" id="IPR036388">
    <property type="entry name" value="WH-like_DNA-bd_sf"/>
</dbReference>
<dbReference type="GO" id="GO:0003700">
    <property type="term" value="F:DNA-binding transcription factor activity"/>
    <property type="evidence" value="ECO:0007669"/>
    <property type="project" value="InterPro"/>
</dbReference>
<name>A0A315EER0_9BURK</name>
<dbReference type="AlphaFoldDB" id="A0A315EER0"/>
<dbReference type="RefSeq" id="WP_108311620.1">
    <property type="nucleotide sequence ID" value="NZ_NESN01000001.1"/>
</dbReference>
<evidence type="ECO:0000256" key="3">
    <source>
        <dbReference type="ARBA" id="ARBA00023125"/>
    </source>
</evidence>
<dbReference type="OrthoDB" id="9785974at2"/>